<proteinExistence type="predicted"/>
<keyword evidence="3" id="KW-1185">Reference proteome</keyword>
<reference evidence="2 3" key="1">
    <citation type="journal article" date="2023" name="IMA Fungus">
        <title>Comparative genomic study of the Penicillium genus elucidates a diverse pangenome and 15 lateral gene transfer events.</title>
        <authorList>
            <person name="Petersen C."/>
            <person name="Sorensen T."/>
            <person name="Nielsen M.R."/>
            <person name="Sondergaard T.E."/>
            <person name="Sorensen J.L."/>
            <person name="Fitzpatrick D.A."/>
            <person name="Frisvad J.C."/>
            <person name="Nielsen K.L."/>
        </authorList>
    </citation>
    <scope>NUCLEOTIDE SEQUENCE [LARGE SCALE GENOMIC DNA]</scope>
    <source>
        <strain evidence="2 3">IBT 35679</strain>
    </source>
</reference>
<protein>
    <submittedName>
        <fullName evidence="2">Uncharacterized protein</fullName>
    </submittedName>
</protein>
<sequence>MVIRRITPQGTDQGVTVDTPHNHSSPDASRIGTDDSEKRTPRISLPISSSDTGPEENCAEGDMTTRDREEVNFVRNTPTSGEDNFGGSEISGGSWVVNGNVEGKPKPNYTHTHIMNGVKVTRGSTFVNGDMNPDTFMKIFCRPR</sequence>
<dbReference type="EMBL" id="JAQIZZ010000004">
    <property type="protein sequence ID" value="KAJ5544057.1"/>
    <property type="molecule type" value="Genomic_DNA"/>
</dbReference>
<feature type="region of interest" description="Disordered" evidence="1">
    <location>
        <begin position="1"/>
        <end position="68"/>
    </location>
</feature>
<evidence type="ECO:0000313" key="3">
    <source>
        <dbReference type="Proteomes" id="UP001220324"/>
    </source>
</evidence>
<accession>A0AAD6CY09</accession>
<organism evidence="2 3">
    <name type="scientific">Penicillium frequentans</name>
    <dbReference type="NCBI Taxonomy" id="3151616"/>
    <lineage>
        <taxon>Eukaryota</taxon>
        <taxon>Fungi</taxon>
        <taxon>Dikarya</taxon>
        <taxon>Ascomycota</taxon>
        <taxon>Pezizomycotina</taxon>
        <taxon>Eurotiomycetes</taxon>
        <taxon>Eurotiomycetidae</taxon>
        <taxon>Eurotiales</taxon>
        <taxon>Aspergillaceae</taxon>
        <taxon>Penicillium</taxon>
    </lineage>
</organism>
<evidence type="ECO:0000256" key="1">
    <source>
        <dbReference type="SAM" id="MobiDB-lite"/>
    </source>
</evidence>
<name>A0AAD6CY09_9EURO</name>
<dbReference type="AlphaFoldDB" id="A0AAD6CY09"/>
<gene>
    <name evidence="2" type="ORF">N7494_005336</name>
</gene>
<dbReference type="Proteomes" id="UP001220324">
    <property type="component" value="Unassembled WGS sequence"/>
</dbReference>
<evidence type="ECO:0000313" key="2">
    <source>
        <dbReference type="EMBL" id="KAJ5544057.1"/>
    </source>
</evidence>
<comment type="caution">
    <text evidence="2">The sequence shown here is derived from an EMBL/GenBank/DDBJ whole genome shotgun (WGS) entry which is preliminary data.</text>
</comment>